<dbReference type="PaxDb" id="7091-BGIBMGA011559-TA"/>
<dbReference type="CTD" id="100302614"/>
<dbReference type="OMA" id="PHENINV"/>
<dbReference type="EnsemblMetazoa" id="NM_001163906.1">
    <property type="protein sequence ID" value="NP_001157378.1"/>
    <property type="gene ID" value="GeneID_100302614"/>
</dbReference>
<dbReference type="GeneID" id="100302614"/>
<organism evidence="2">
    <name type="scientific">Bombyx mori</name>
    <name type="common">Silk moth</name>
    <dbReference type="NCBI Taxonomy" id="7091"/>
    <lineage>
        <taxon>Eukaryota</taxon>
        <taxon>Metazoa</taxon>
        <taxon>Ecdysozoa</taxon>
        <taxon>Arthropoda</taxon>
        <taxon>Hexapoda</taxon>
        <taxon>Insecta</taxon>
        <taxon>Pterygota</taxon>
        <taxon>Neoptera</taxon>
        <taxon>Endopterygota</taxon>
        <taxon>Lepidoptera</taxon>
        <taxon>Glossata</taxon>
        <taxon>Ditrysia</taxon>
        <taxon>Bombycoidea</taxon>
        <taxon>Bombycidae</taxon>
        <taxon>Bombycinae</taxon>
        <taxon>Bombyx</taxon>
    </lineage>
</organism>
<dbReference type="OrthoDB" id="6630852at2759"/>
<reference evidence="4" key="1">
    <citation type="journal article" date="2008" name="Insect Biochem. Mol. Biol.">
        <title>The genome of a lepidopteran model insect, the silkworm Bombyx mori.</title>
        <authorList>
            <consortium name="International Silkworm Genome Consortium"/>
        </authorList>
    </citation>
    <scope>NUCLEOTIDE SEQUENCE [LARGE SCALE GENOMIC DNA]</scope>
    <source>
        <strain evidence="4">p50T</strain>
    </source>
</reference>
<dbReference type="AlphaFoldDB" id="C0H6C5"/>
<sequence>MDCKIITILCYLAVARASIIDTDYPPAASVSYSSISTPINGKTIINPSTEVRRRINFYKTVEPAPVHETFSDHNNAGNAYFSSLHKQNLDYYNHQNYDTPVYLNTYQHEPIGFNPHENINVHGPLVHSVSTLAAHKSIPVTFATHSIPYSKTSYLSDTRSAPTEPSLFAQSGQSSGLSAYSSYTPLSYLPSKSSAVYSKISGVKSYDIYSPPINTAAASYESHPSLKNTLTYSEAPLVSHLSFNGHGASYSW</sequence>
<protein>
    <submittedName>
        <fullName evidence="2">Putative cuticle protein</fullName>
    </submittedName>
</protein>
<feature type="chain" id="PRO_5010827356" evidence="1">
    <location>
        <begin position="18"/>
        <end position="252"/>
    </location>
</feature>
<dbReference type="RefSeq" id="NP_001157378.1">
    <property type="nucleotide sequence ID" value="NM_001163906.1"/>
</dbReference>
<dbReference type="KEGG" id="bmor:100302614"/>
<keyword evidence="4" id="KW-1185">Reference proteome</keyword>
<reference evidence="2" key="2">
    <citation type="journal article" date="2008" name="Insect Biochem. Mol. Biol.">
        <title>Genome-wide identification of cuticular protein genes in the silkworm, Bombyx mori.</title>
        <authorList>
            <person name="Futahashi R."/>
            <person name="Okamoto S."/>
            <person name="Kawasaki H."/>
            <person name="Zhong Y."/>
            <person name="Iwanaga M."/>
            <person name="Mita K."/>
            <person name="Fujiwara H."/>
        </authorList>
    </citation>
    <scope>NUCLEOTIDE SEQUENCE</scope>
</reference>
<dbReference type="EMBL" id="BR000419">
    <property type="protein sequence ID" value="FAA00436.1"/>
    <property type="molecule type" value="mRNA"/>
</dbReference>
<keyword evidence="1" id="KW-0732">Signal</keyword>
<name>C0H6C5_BOMMO</name>
<reference evidence="3" key="3">
    <citation type="submission" date="2022-06" db="UniProtKB">
        <authorList>
            <consortium name="EnsemblMetazoa"/>
        </authorList>
    </citation>
    <scope>IDENTIFICATION</scope>
    <source>
        <strain evidence="3">p50T (Dazao)</strain>
    </source>
</reference>
<dbReference type="HOGENOM" id="CLU_1103581_0_0_1"/>
<evidence type="ECO:0000313" key="3">
    <source>
        <dbReference type="EnsemblMetazoa" id="NP_001157378.1"/>
    </source>
</evidence>
<dbReference type="InParanoid" id="C0H6C5"/>
<gene>
    <name evidence="2" type="primary">BmorCPFL2</name>
    <name evidence="3" type="synonym">100302614</name>
</gene>
<dbReference type="STRING" id="7091.C0H6C5"/>
<dbReference type="Proteomes" id="UP000005204">
    <property type="component" value="Unassembled WGS sequence"/>
</dbReference>
<evidence type="ECO:0000313" key="2">
    <source>
        <dbReference type="EMBL" id="FAA00436.1"/>
    </source>
</evidence>
<feature type="signal peptide" evidence="1">
    <location>
        <begin position="1"/>
        <end position="17"/>
    </location>
</feature>
<evidence type="ECO:0000313" key="4">
    <source>
        <dbReference type="Proteomes" id="UP000005204"/>
    </source>
</evidence>
<proteinExistence type="evidence at transcript level"/>
<evidence type="ECO:0000256" key="1">
    <source>
        <dbReference type="SAM" id="SignalP"/>
    </source>
</evidence>
<accession>C0H6C5</accession>